<evidence type="ECO:0000256" key="1">
    <source>
        <dbReference type="SAM" id="Phobius"/>
    </source>
</evidence>
<sequence length="196" mass="22561">MNKKIKRRSIFFVVILAIVFFILYRYGYSLNEKQALRISYPFTDGDVVYNKKFENNKAVIWETENFNYVKQVEIKLGFLYQVSNVAVLQSMQPLIGTEGELMGTWSARLNSRNMYDTIFGVESDNPEIKRVIISNDNIDNVISYDMDEIKENSTVFIELNLEDGFAASYNELNTNDAGGFIFRGVNNKGEILILGR</sequence>
<name>A0AAX3N584_9BACL</name>
<accession>A0AAX3N584</accession>
<protein>
    <submittedName>
        <fullName evidence="2">Uncharacterized protein</fullName>
    </submittedName>
</protein>
<keyword evidence="1" id="KW-0472">Membrane</keyword>
<evidence type="ECO:0000313" key="2">
    <source>
        <dbReference type="EMBL" id="WDH84777.1"/>
    </source>
</evidence>
<reference evidence="2" key="1">
    <citation type="submission" date="2023-02" db="EMBL/GenBank/DDBJ databases">
        <title>Pathogen: clinical or host-associated sample.</title>
        <authorList>
            <person name="Hergert J."/>
            <person name="Casey R."/>
            <person name="Wagner J."/>
            <person name="Young E.L."/>
            <person name="Oakeson K.F."/>
        </authorList>
    </citation>
    <scope>NUCLEOTIDE SEQUENCE</scope>
    <source>
        <strain evidence="2">2022CK-00830</strain>
    </source>
</reference>
<dbReference type="EMBL" id="CP118101">
    <property type="protein sequence ID" value="WDH84777.1"/>
    <property type="molecule type" value="Genomic_DNA"/>
</dbReference>
<dbReference type="Proteomes" id="UP001220962">
    <property type="component" value="Chromosome"/>
</dbReference>
<organism evidence="2 3">
    <name type="scientific">Paenibacillus urinalis</name>
    <dbReference type="NCBI Taxonomy" id="521520"/>
    <lineage>
        <taxon>Bacteria</taxon>
        <taxon>Bacillati</taxon>
        <taxon>Bacillota</taxon>
        <taxon>Bacilli</taxon>
        <taxon>Bacillales</taxon>
        <taxon>Paenibacillaceae</taxon>
        <taxon>Paenibacillus</taxon>
    </lineage>
</organism>
<evidence type="ECO:0000313" key="3">
    <source>
        <dbReference type="Proteomes" id="UP001220962"/>
    </source>
</evidence>
<feature type="transmembrane region" description="Helical" evidence="1">
    <location>
        <begin position="9"/>
        <end position="28"/>
    </location>
</feature>
<dbReference type="RefSeq" id="WP_274359868.1">
    <property type="nucleotide sequence ID" value="NZ_CP118101.1"/>
</dbReference>
<dbReference type="AlphaFoldDB" id="A0AAX3N584"/>
<gene>
    <name evidence="2" type="ORF">PUW23_11410</name>
</gene>
<keyword evidence="1" id="KW-0812">Transmembrane</keyword>
<proteinExistence type="predicted"/>
<keyword evidence="1" id="KW-1133">Transmembrane helix</keyword>